<dbReference type="Proteomes" id="UP000572635">
    <property type="component" value="Unassembled WGS sequence"/>
</dbReference>
<organism evidence="5 6">
    <name type="scientific">Nocardiopsis composta</name>
    <dbReference type="NCBI Taxonomy" id="157465"/>
    <lineage>
        <taxon>Bacteria</taxon>
        <taxon>Bacillati</taxon>
        <taxon>Actinomycetota</taxon>
        <taxon>Actinomycetes</taxon>
        <taxon>Streptosporangiales</taxon>
        <taxon>Nocardiopsidaceae</taxon>
        <taxon>Nocardiopsis</taxon>
    </lineage>
</organism>
<dbReference type="SUPFAM" id="SSF55729">
    <property type="entry name" value="Acyl-CoA N-acyltransferases (Nat)"/>
    <property type="match status" value="1"/>
</dbReference>
<evidence type="ECO:0000256" key="3">
    <source>
        <dbReference type="ARBA" id="ARBA00038502"/>
    </source>
</evidence>
<comment type="similarity">
    <text evidence="3">Belongs to the acetyltransferase family. RimJ subfamily.</text>
</comment>
<dbReference type="PANTHER" id="PTHR43792:SF8">
    <property type="entry name" value="[RIBOSOMAL PROTEIN US5]-ALANINE N-ACETYLTRANSFERASE"/>
    <property type="match status" value="1"/>
</dbReference>
<keyword evidence="6" id="KW-1185">Reference proteome</keyword>
<feature type="domain" description="N-acetyltransferase" evidence="4">
    <location>
        <begin position="13"/>
        <end position="176"/>
    </location>
</feature>
<dbReference type="RefSeq" id="WP_184395436.1">
    <property type="nucleotide sequence ID" value="NZ_BAAAJD010000060.1"/>
</dbReference>
<reference evidence="5 6" key="1">
    <citation type="submission" date="2020-08" db="EMBL/GenBank/DDBJ databases">
        <title>Sequencing the genomes of 1000 actinobacteria strains.</title>
        <authorList>
            <person name="Klenk H.-P."/>
        </authorList>
    </citation>
    <scope>NUCLEOTIDE SEQUENCE [LARGE SCALE GENOMIC DNA]</scope>
    <source>
        <strain evidence="5 6">DSM 44551</strain>
    </source>
</reference>
<dbReference type="Pfam" id="PF13302">
    <property type="entry name" value="Acetyltransf_3"/>
    <property type="match status" value="1"/>
</dbReference>
<name>A0A7W8VFK4_9ACTN</name>
<keyword evidence="2" id="KW-0012">Acyltransferase</keyword>
<proteinExistence type="inferred from homology"/>
<evidence type="ECO:0000313" key="5">
    <source>
        <dbReference type="EMBL" id="MBB5434651.1"/>
    </source>
</evidence>
<comment type="caution">
    <text evidence="5">The sequence shown here is derived from an EMBL/GenBank/DDBJ whole genome shotgun (WGS) entry which is preliminary data.</text>
</comment>
<dbReference type="InterPro" id="IPR051531">
    <property type="entry name" value="N-acetyltransferase"/>
</dbReference>
<evidence type="ECO:0000259" key="4">
    <source>
        <dbReference type="PROSITE" id="PS51186"/>
    </source>
</evidence>
<evidence type="ECO:0000313" key="6">
    <source>
        <dbReference type="Proteomes" id="UP000572635"/>
    </source>
</evidence>
<dbReference type="GO" id="GO:0005737">
    <property type="term" value="C:cytoplasm"/>
    <property type="evidence" value="ECO:0007669"/>
    <property type="project" value="TreeGrafter"/>
</dbReference>
<protein>
    <submittedName>
        <fullName evidence="5">RimJ/RimL family protein N-acetyltransferase</fullName>
    </submittedName>
</protein>
<dbReference type="InterPro" id="IPR000182">
    <property type="entry name" value="GNAT_dom"/>
</dbReference>
<dbReference type="AlphaFoldDB" id="A0A7W8VFK4"/>
<gene>
    <name evidence="5" type="ORF">HDA36_004735</name>
</gene>
<evidence type="ECO:0000256" key="2">
    <source>
        <dbReference type="ARBA" id="ARBA00023315"/>
    </source>
</evidence>
<accession>A0A7W8VFK4</accession>
<dbReference type="Gene3D" id="3.40.630.30">
    <property type="match status" value="1"/>
</dbReference>
<dbReference type="PANTHER" id="PTHR43792">
    <property type="entry name" value="GNAT FAMILY, PUTATIVE (AFU_ORTHOLOGUE AFUA_3G00765)-RELATED-RELATED"/>
    <property type="match status" value="1"/>
</dbReference>
<dbReference type="PROSITE" id="PS51186">
    <property type="entry name" value="GNAT"/>
    <property type="match status" value="1"/>
</dbReference>
<sequence length="187" mass="20248">MADTPSPERPEGPALRDVEPDDLHVYLRIRCDPVMMADLGGPLPRAGMAEKVAADVRLVAEGRALIKMIVPDPARPGDVAGSVTLWRDEEERRTEIGWTVLPEYQGRGLAKRATARVLELAREQGRWGAVHAFPAVQNAASNGVCRSLGFTLLGRTDVDFAGRILHCNHWVIDDAPAAEASNGAAPR</sequence>
<dbReference type="EMBL" id="JACHDB010000001">
    <property type="protein sequence ID" value="MBB5434651.1"/>
    <property type="molecule type" value="Genomic_DNA"/>
</dbReference>
<evidence type="ECO:0000256" key="1">
    <source>
        <dbReference type="ARBA" id="ARBA00022679"/>
    </source>
</evidence>
<dbReference type="CDD" id="cd04301">
    <property type="entry name" value="NAT_SF"/>
    <property type="match status" value="1"/>
</dbReference>
<keyword evidence="1 5" id="KW-0808">Transferase</keyword>
<dbReference type="InterPro" id="IPR016181">
    <property type="entry name" value="Acyl_CoA_acyltransferase"/>
</dbReference>
<dbReference type="GO" id="GO:0008999">
    <property type="term" value="F:protein-N-terminal-alanine acetyltransferase activity"/>
    <property type="evidence" value="ECO:0007669"/>
    <property type="project" value="TreeGrafter"/>
</dbReference>